<comment type="caution">
    <text evidence="1">The sequence shown here is derived from an EMBL/GenBank/DDBJ whole genome shotgun (WGS) entry which is preliminary data.</text>
</comment>
<evidence type="ECO:0000313" key="1">
    <source>
        <dbReference type="EMBL" id="KAK0505681.1"/>
    </source>
</evidence>
<dbReference type="AlphaFoldDB" id="A0AA39QNQ4"/>
<evidence type="ECO:0000313" key="2">
    <source>
        <dbReference type="Proteomes" id="UP001175228"/>
    </source>
</evidence>
<organism evidence="1 2">
    <name type="scientific">Armillaria luteobubalina</name>
    <dbReference type="NCBI Taxonomy" id="153913"/>
    <lineage>
        <taxon>Eukaryota</taxon>
        <taxon>Fungi</taxon>
        <taxon>Dikarya</taxon>
        <taxon>Basidiomycota</taxon>
        <taxon>Agaricomycotina</taxon>
        <taxon>Agaricomycetes</taxon>
        <taxon>Agaricomycetidae</taxon>
        <taxon>Agaricales</taxon>
        <taxon>Marasmiineae</taxon>
        <taxon>Physalacriaceae</taxon>
        <taxon>Armillaria</taxon>
    </lineage>
</organism>
<gene>
    <name evidence="1" type="ORF">EDD18DRAFT_1849</name>
</gene>
<dbReference type="EMBL" id="JAUEPU010000001">
    <property type="protein sequence ID" value="KAK0505681.1"/>
    <property type="molecule type" value="Genomic_DNA"/>
</dbReference>
<accession>A0AA39QNQ4</accession>
<name>A0AA39QNQ4_9AGAR</name>
<reference evidence="1" key="1">
    <citation type="submission" date="2023-06" db="EMBL/GenBank/DDBJ databases">
        <authorList>
            <consortium name="Lawrence Berkeley National Laboratory"/>
            <person name="Ahrendt S."/>
            <person name="Sahu N."/>
            <person name="Indic B."/>
            <person name="Wong-Bajracharya J."/>
            <person name="Merenyi Z."/>
            <person name="Ke H.-M."/>
            <person name="Monk M."/>
            <person name="Kocsube S."/>
            <person name="Drula E."/>
            <person name="Lipzen A."/>
            <person name="Balint B."/>
            <person name="Henrissat B."/>
            <person name="Andreopoulos B."/>
            <person name="Martin F.M."/>
            <person name="Harder C.B."/>
            <person name="Rigling D."/>
            <person name="Ford K.L."/>
            <person name="Foster G.D."/>
            <person name="Pangilinan J."/>
            <person name="Papanicolaou A."/>
            <person name="Barry K."/>
            <person name="LaButti K."/>
            <person name="Viragh M."/>
            <person name="Koriabine M."/>
            <person name="Yan M."/>
            <person name="Riley R."/>
            <person name="Champramary S."/>
            <person name="Plett K.L."/>
            <person name="Tsai I.J."/>
            <person name="Slot J."/>
            <person name="Sipos G."/>
            <person name="Plett J."/>
            <person name="Nagy L.G."/>
            <person name="Grigoriev I.V."/>
        </authorList>
    </citation>
    <scope>NUCLEOTIDE SEQUENCE</scope>
    <source>
        <strain evidence="1">HWK02</strain>
    </source>
</reference>
<sequence>MGLFVQGLVKTHRLKYRTLPRCLGFEVLAFVHLVEATMLLRYEKSIAFVVLRTRSSVWGLSRLLVMTRLATTRTRLSFLSLDESRLSPTHTKGSLRISFPPRAQRCDICEGSRT</sequence>
<keyword evidence="2" id="KW-1185">Reference proteome</keyword>
<dbReference type="Proteomes" id="UP001175228">
    <property type="component" value="Unassembled WGS sequence"/>
</dbReference>
<protein>
    <submittedName>
        <fullName evidence="1">Uncharacterized protein</fullName>
    </submittedName>
</protein>
<proteinExistence type="predicted"/>